<feature type="transmembrane region" description="Helical" evidence="9">
    <location>
        <begin position="227"/>
        <end position="248"/>
    </location>
</feature>
<evidence type="ECO:0000256" key="3">
    <source>
        <dbReference type="ARBA" id="ARBA00022448"/>
    </source>
</evidence>
<gene>
    <name evidence="12" type="ORF">M72_10611</name>
</gene>
<protein>
    <recommendedName>
        <fullName evidence="10">Maltose/maltodextrin transport system permease protein</fullName>
    </recommendedName>
</protein>
<dbReference type="SUPFAM" id="SSF161098">
    <property type="entry name" value="MetI-like"/>
    <property type="match status" value="1"/>
</dbReference>
<feature type="transmembrane region" description="Helical" evidence="9">
    <location>
        <begin position="101"/>
        <end position="122"/>
    </location>
</feature>
<comment type="similarity">
    <text evidence="2 10">Belongs to the binding-protein-dependent transport system permease family. MalFG subfamily.</text>
</comment>
<dbReference type="EMBL" id="CVRR01000037">
    <property type="protein sequence ID" value="CRL40827.1"/>
    <property type="molecule type" value="Genomic_DNA"/>
</dbReference>
<keyword evidence="8 9" id="KW-0472">Membrane</keyword>
<proteinExistence type="inferred from homology"/>
<evidence type="ECO:0000256" key="2">
    <source>
        <dbReference type="ARBA" id="ARBA00009047"/>
    </source>
</evidence>
<feature type="transmembrane region" description="Helical" evidence="9">
    <location>
        <begin position="421"/>
        <end position="444"/>
    </location>
</feature>
<dbReference type="InterPro" id="IPR035906">
    <property type="entry name" value="MetI-like_sf"/>
</dbReference>
<dbReference type="PROSITE" id="PS50928">
    <property type="entry name" value="ABC_TM1"/>
    <property type="match status" value="1"/>
</dbReference>
<feature type="transmembrane region" description="Helical" evidence="9">
    <location>
        <begin position="49"/>
        <end position="70"/>
    </location>
</feature>
<dbReference type="Proteomes" id="UP000049979">
    <property type="component" value="Unassembled WGS sequence"/>
</dbReference>
<feature type="transmembrane region" description="Helical" evidence="9">
    <location>
        <begin position="309"/>
        <end position="335"/>
    </location>
</feature>
<reference evidence="13" key="1">
    <citation type="submission" date="2015-05" db="EMBL/GenBank/DDBJ databases">
        <authorList>
            <consortium name="Pathogen Informatics"/>
        </authorList>
    </citation>
    <scope>NUCLEOTIDE SEQUENCE [LARGE SCALE GENOMIC DNA]</scope>
    <source>
        <strain evidence="13">M72</strain>
    </source>
</reference>
<comment type="subcellular location">
    <subcellularLocation>
        <location evidence="1 9">Cell membrane</location>
        <topology evidence="1 9">Multi-pass membrane protein</topology>
    </subcellularLocation>
</comment>
<feature type="transmembrane region" description="Helical" evidence="9">
    <location>
        <begin position="257"/>
        <end position="277"/>
    </location>
</feature>
<evidence type="ECO:0000256" key="4">
    <source>
        <dbReference type="ARBA" id="ARBA00022475"/>
    </source>
</evidence>
<keyword evidence="3 9" id="KW-0813">Transport</keyword>
<evidence type="ECO:0000256" key="7">
    <source>
        <dbReference type="ARBA" id="ARBA00022989"/>
    </source>
</evidence>
<dbReference type="RefSeq" id="WP_022047009.1">
    <property type="nucleotide sequence ID" value="NZ_CP173697.1"/>
</dbReference>
<evidence type="ECO:0000256" key="1">
    <source>
        <dbReference type="ARBA" id="ARBA00004651"/>
    </source>
</evidence>
<evidence type="ECO:0000256" key="10">
    <source>
        <dbReference type="RuleBase" id="RU367050"/>
    </source>
</evidence>
<dbReference type="STRING" id="301302.ERS852420_01761"/>
<dbReference type="PANTHER" id="PTHR47314:SF1">
    <property type="entry name" value="MALTOSE_MALTODEXTRIN TRANSPORT SYSTEM PERMEASE PROTEIN MALF"/>
    <property type="match status" value="1"/>
</dbReference>
<dbReference type="Pfam" id="PF00528">
    <property type="entry name" value="BPD_transp_1"/>
    <property type="match status" value="1"/>
</dbReference>
<keyword evidence="4 10" id="KW-1003">Cell membrane</keyword>
<dbReference type="GO" id="GO:1990060">
    <property type="term" value="C:maltose transport complex"/>
    <property type="evidence" value="ECO:0007669"/>
    <property type="project" value="TreeGrafter"/>
</dbReference>
<dbReference type="GO" id="GO:0042956">
    <property type="term" value="P:maltodextrin transmembrane transport"/>
    <property type="evidence" value="ECO:0007669"/>
    <property type="project" value="TreeGrafter"/>
</dbReference>
<dbReference type="PANTHER" id="PTHR47314">
    <property type="entry name" value="MALTOSE/MALTODEXTRIN TRANSPORT SYSTEM PERMEASE PROTEIN MALF"/>
    <property type="match status" value="1"/>
</dbReference>
<organism evidence="12 13">
    <name type="scientific">Roseburia faecis</name>
    <dbReference type="NCBI Taxonomy" id="301302"/>
    <lineage>
        <taxon>Bacteria</taxon>
        <taxon>Bacillati</taxon>
        <taxon>Bacillota</taxon>
        <taxon>Clostridia</taxon>
        <taxon>Lachnospirales</taxon>
        <taxon>Lachnospiraceae</taxon>
        <taxon>Roseburia</taxon>
    </lineage>
</organism>
<evidence type="ECO:0000256" key="8">
    <source>
        <dbReference type="ARBA" id="ARBA00023136"/>
    </source>
</evidence>
<evidence type="ECO:0000259" key="11">
    <source>
        <dbReference type="PROSITE" id="PS50928"/>
    </source>
</evidence>
<dbReference type="CDD" id="cd06261">
    <property type="entry name" value="TM_PBP2"/>
    <property type="match status" value="1"/>
</dbReference>
<dbReference type="AlphaFoldDB" id="A0A0M6WVT6"/>
<dbReference type="GeneID" id="99746432"/>
<dbReference type="GO" id="GO:0015423">
    <property type="term" value="F:ABC-type maltose transporter activity"/>
    <property type="evidence" value="ECO:0007669"/>
    <property type="project" value="TreeGrafter"/>
</dbReference>
<evidence type="ECO:0000313" key="12">
    <source>
        <dbReference type="EMBL" id="CRL40827.1"/>
    </source>
</evidence>
<accession>A0A0M6WVT6</accession>
<name>A0A0M6WVT6_9FIRM</name>
<dbReference type="InterPro" id="IPR000515">
    <property type="entry name" value="MetI-like"/>
</dbReference>
<dbReference type="Gene3D" id="1.10.3720.10">
    <property type="entry name" value="MetI-like"/>
    <property type="match status" value="1"/>
</dbReference>
<keyword evidence="5 10" id="KW-0762">Sugar transport</keyword>
<feature type="domain" description="ABC transmembrane type-1" evidence="11">
    <location>
        <begin position="223"/>
        <end position="443"/>
    </location>
</feature>
<evidence type="ECO:0000256" key="5">
    <source>
        <dbReference type="ARBA" id="ARBA00022597"/>
    </source>
</evidence>
<dbReference type="SUPFAM" id="SSF160964">
    <property type="entry name" value="MalF N-terminal region-like"/>
    <property type="match status" value="1"/>
</dbReference>
<evidence type="ECO:0000256" key="9">
    <source>
        <dbReference type="RuleBase" id="RU363032"/>
    </source>
</evidence>
<keyword evidence="7 9" id="KW-1133">Transmembrane helix</keyword>
<comment type="function">
    <text evidence="10">Part of the ABC transporter complex MalEFGK involved in maltose/maltodextrin import. Probably responsible for the translocation of the substrate across the membrane.</text>
</comment>
<evidence type="ECO:0000313" key="13">
    <source>
        <dbReference type="Proteomes" id="UP000049979"/>
    </source>
</evidence>
<keyword evidence="13" id="KW-1185">Reference proteome</keyword>
<evidence type="ECO:0000256" key="6">
    <source>
        <dbReference type="ARBA" id="ARBA00022692"/>
    </source>
</evidence>
<keyword evidence="6 9" id="KW-0812">Transmembrane</keyword>
<feature type="transmembrane region" description="Helical" evidence="9">
    <location>
        <begin position="356"/>
        <end position="374"/>
    </location>
</feature>
<sequence>MIGANKKKSDFATPYTVSNALTKGGAAVKLSALIMGLGNIAHKQIIKGLIFLAIEIGYIMFMVNAGAYYLSMLPSLGWRKQEEVFNEQKQIYEYVQGDNSVLLLLYGVATIAITLLFIYMWAENLRSAYMAECLAKEGKEINSFGKDVKSLFDKNLYKTLMFLPLMGILIFTVLPLLFMIPMAFTNYSTINKHLTLFDWVGLANFKTVLGLGGKIGKTFWRVLGWTIVWAVCATFLCNFLGLILAIVINRKETKCKAFWRTCFVISIAVPQFVSLLVMRQMLQEHGAINNLLMEWGLIQNPLPFWTNTMWARVSVILINCWVGIPYTMLQVTGVLQNVPAELYEAAKIDGANAAQIFRKITLPYIMFIMGPYIITQFTGNINNFNVIYLLSAGKPTPVGETAGKTDLLVTWLYKLTVDYQYYNIGAVIGILTFVVLSIVALVTYRNTKAYKDEEGFM</sequence>
<feature type="transmembrane region" description="Helical" evidence="9">
    <location>
        <begin position="160"/>
        <end position="184"/>
    </location>
</feature>